<keyword evidence="3" id="KW-1185">Reference proteome</keyword>
<reference evidence="3" key="1">
    <citation type="submission" date="2018-05" db="EMBL/GenBank/DDBJ databases">
        <authorList>
            <person name="Du Z."/>
            <person name="Wang X."/>
        </authorList>
    </citation>
    <scope>NUCLEOTIDE SEQUENCE [LARGE SCALE GENOMIC DNA]</scope>
    <source>
        <strain evidence="3">CQN31</strain>
    </source>
</reference>
<dbReference type="EMBL" id="QGNA01000001">
    <property type="protein sequence ID" value="PWS37939.1"/>
    <property type="molecule type" value="Genomic_DNA"/>
</dbReference>
<dbReference type="OrthoDB" id="7190664at2"/>
<evidence type="ECO:0000313" key="3">
    <source>
        <dbReference type="Proteomes" id="UP000245765"/>
    </source>
</evidence>
<accession>A0A317FJ07</accession>
<feature type="region of interest" description="Disordered" evidence="1">
    <location>
        <begin position="1"/>
        <end position="68"/>
    </location>
</feature>
<comment type="caution">
    <text evidence="2">The sequence shown here is derived from an EMBL/GenBank/DDBJ whole genome shotgun (WGS) entry which is preliminary data.</text>
</comment>
<proteinExistence type="predicted"/>
<feature type="compositionally biased region" description="Polar residues" evidence="1">
    <location>
        <begin position="49"/>
        <end position="68"/>
    </location>
</feature>
<organism evidence="2 3">
    <name type="scientific">Falsiroseomonas bella</name>
    <dbReference type="NCBI Taxonomy" id="2184016"/>
    <lineage>
        <taxon>Bacteria</taxon>
        <taxon>Pseudomonadati</taxon>
        <taxon>Pseudomonadota</taxon>
        <taxon>Alphaproteobacteria</taxon>
        <taxon>Acetobacterales</taxon>
        <taxon>Roseomonadaceae</taxon>
        <taxon>Falsiroseomonas</taxon>
    </lineage>
</organism>
<evidence type="ECO:0000313" key="2">
    <source>
        <dbReference type="EMBL" id="PWS37939.1"/>
    </source>
</evidence>
<feature type="compositionally biased region" description="Basic and acidic residues" evidence="1">
    <location>
        <begin position="31"/>
        <end position="48"/>
    </location>
</feature>
<feature type="compositionally biased region" description="Polar residues" evidence="1">
    <location>
        <begin position="13"/>
        <end position="23"/>
    </location>
</feature>
<protein>
    <submittedName>
        <fullName evidence="2">Uncharacterized protein</fullName>
    </submittedName>
</protein>
<gene>
    <name evidence="2" type="ORF">DFH01_01070</name>
</gene>
<evidence type="ECO:0000256" key="1">
    <source>
        <dbReference type="SAM" id="MobiDB-lite"/>
    </source>
</evidence>
<dbReference type="Proteomes" id="UP000245765">
    <property type="component" value="Unassembled WGS sequence"/>
</dbReference>
<dbReference type="AlphaFoldDB" id="A0A317FJ07"/>
<dbReference type="RefSeq" id="WP_109868561.1">
    <property type="nucleotide sequence ID" value="NZ_QGNA01000001.1"/>
</dbReference>
<sequence>MSNKAKLPPVPAEQTSPAGTGSATPGKGPLKRNEAERNAESKNRELEQQGRQGNTWQNTHNQGYQQDR</sequence>
<name>A0A317FJ07_9PROT</name>